<evidence type="ECO:0000313" key="2">
    <source>
        <dbReference type="EMBL" id="BCO25148.1"/>
    </source>
</evidence>
<evidence type="ECO:0000313" key="3">
    <source>
        <dbReference type="Proteomes" id="UP000824366"/>
    </source>
</evidence>
<dbReference type="CDD" id="cd03468">
    <property type="entry name" value="PolY_like"/>
    <property type="match status" value="1"/>
</dbReference>
<keyword evidence="3" id="KW-1185">Reference proteome</keyword>
<evidence type="ECO:0000256" key="1">
    <source>
        <dbReference type="ARBA" id="ARBA00022763"/>
    </source>
</evidence>
<proteinExistence type="predicted"/>
<keyword evidence="1" id="KW-0227">DNA damage</keyword>
<dbReference type="PANTHER" id="PTHR35369:SF2">
    <property type="entry name" value="BLR3025 PROTEIN"/>
    <property type="match status" value="1"/>
</dbReference>
<dbReference type="SUPFAM" id="SSF56672">
    <property type="entry name" value="DNA/RNA polymerases"/>
    <property type="match status" value="1"/>
</dbReference>
<accession>A0ABM7MG48</accession>
<dbReference type="EMBL" id="AP024238">
    <property type="protein sequence ID" value="BCO25148.1"/>
    <property type="molecule type" value="Genomic_DNA"/>
</dbReference>
<dbReference type="InterPro" id="IPR050356">
    <property type="entry name" value="SulA_CellDiv_inhibitor"/>
</dbReference>
<dbReference type="Proteomes" id="UP000824366">
    <property type="component" value="Chromosome"/>
</dbReference>
<name>A0ABM7MG48_9BURK</name>
<gene>
    <name evidence="2" type="ORF">MIZ03_0008</name>
</gene>
<dbReference type="InterPro" id="IPR043502">
    <property type="entry name" value="DNA/RNA_pol_sf"/>
</dbReference>
<dbReference type="PANTHER" id="PTHR35369">
    <property type="entry name" value="BLR3025 PROTEIN-RELATED"/>
    <property type="match status" value="1"/>
</dbReference>
<organism evidence="2 3">
    <name type="scientific">Rhodoferax lithotrophicus</name>
    <dbReference type="NCBI Taxonomy" id="2798804"/>
    <lineage>
        <taxon>Bacteria</taxon>
        <taxon>Pseudomonadati</taxon>
        <taxon>Pseudomonadota</taxon>
        <taxon>Betaproteobacteria</taxon>
        <taxon>Burkholderiales</taxon>
        <taxon>Comamonadaceae</taxon>
        <taxon>Rhodoferax</taxon>
    </lineage>
</organism>
<sequence length="439" mass="48708">MSMHWAALLTNVTCDKSLRTDPAGIAVWALQFTPRVARVDQAVLLEVEQSLRLFGGEDRVHELVEAGATELGITELAWAPTSLAALACARVGIRDGFSGPLTNVLDPLPYECVDAVNVHGATLARLGCRTLADVRMLPRGGIRRRFDSQLLLALDQAYGLCPEGYQWVTLPETYSAKLQLPGRVDTAPALMFGARRLLVQMGGWLCARQCGVTAFTLHWCYDVMRAKDAGDGGKITVRTAHPTQNVDHLCRLLTENLAKVTLLAPVGDLILSATEVTPFIEESRSLIPDDRPTGESIDLVLERIEARLGKKRVLRPVLTEDTRMEWMNHWQPMNAKRPATKVRQVSGPQPTWILKTPLKLDVKGERPLYQGPLQLLLGPERVEGGWWHRAQDADGRQSSLNVGRDYWVALSQHAGALWIFQQRLPKDTAASWFLHGLFA</sequence>
<protein>
    <submittedName>
        <fullName evidence="2">Protein ImuB</fullName>
    </submittedName>
</protein>
<reference evidence="2 3" key="1">
    <citation type="journal article" date="2021" name="Microbiol. Spectr.">
        <title>A Single Bacterium Capable of Oxidation and Reduction of Iron at Circumneutral pH.</title>
        <authorList>
            <person name="Kato S."/>
            <person name="Ohkuma M."/>
        </authorList>
    </citation>
    <scope>NUCLEOTIDE SEQUENCE [LARGE SCALE GENOMIC DNA]</scope>
    <source>
        <strain evidence="2 3">MIZ03</strain>
    </source>
</reference>